<evidence type="ECO:0000313" key="2">
    <source>
        <dbReference type="EMBL" id="GGJ66250.1"/>
    </source>
</evidence>
<gene>
    <name evidence="2" type="ORF">GCM10007173_26370</name>
</gene>
<feature type="transmembrane region" description="Helical" evidence="1">
    <location>
        <begin position="49"/>
        <end position="68"/>
    </location>
</feature>
<evidence type="ECO:0000256" key="1">
    <source>
        <dbReference type="SAM" id="Phobius"/>
    </source>
</evidence>
<sequence>MVEAESAGVLPGSCLKLAEPEPEAAALDSGVTSPCVAEVVGDVVGLDRLLVTVLVAALAGALEAVAFLG</sequence>
<dbReference type="EMBL" id="BMKX01000007">
    <property type="protein sequence ID" value="GGJ66250.1"/>
    <property type="molecule type" value="Genomic_DNA"/>
</dbReference>
<proteinExistence type="predicted"/>
<keyword evidence="1" id="KW-0812">Transmembrane</keyword>
<name>A0ABQ2DNW8_9MICC</name>
<dbReference type="Proteomes" id="UP000606115">
    <property type="component" value="Unassembled WGS sequence"/>
</dbReference>
<evidence type="ECO:0000313" key="3">
    <source>
        <dbReference type="Proteomes" id="UP000606115"/>
    </source>
</evidence>
<keyword evidence="1" id="KW-0472">Membrane</keyword>
<accession>A0ABQ2DNW8</accession>
<protein>
    <submittedName>
        <fullName evidence="2">Uncharacterized protein</fullName>
    </submittedName>
</protein>
<keyword evidence="3" id="KW-1185">Reference proteome</keyword>
<keyword evidence="1" id="KW-1133">Transmembrane helix</keyword>
<reference evidence="3" key="1">
    <citation type="journal article" date="2019" name="Int. J. Syst. Evol. Microbiol.">
        <title>The Global Catalogue of Microorganisms (GCM) 10K type strain sequencing project: providing services to taxonomists for standard genome sequencing and annotation.</title>
        <authorList>
            <consortium name="The Broad Institute Genomics Platform"/>
            <consortium name="The Broad Institute Genome Sequencing Center for Infectious Disease"/>
            <person name="Wu L."/>
            <person name="Ma J."/>
        </authorList>
    </citation>
    <scope>NUCLEOTIDE SEQUENCE [LARGE SCALE GENOMIC DNA]</scope>
    <source>
        <strain evidence="3">CGMCC 1.3685</strain>
    </source>
</reference>
<comment type="caution">
    <text evidence="2">The sequence shown here is derived from an EMBL/GenBank/DDBJ whole genome shotgun (WGS) entry which is preliminary data.</text>
</comment>
<organism evidence="2 3">
    <name type="scientific">Glutamicibacter ardleyensis</name>
    <dbReference type="NCBI Taxonomy" id="225894"/>
    <lineage>
        <taxon>Bacteria</taxon>
        <taxon>Bacillati</taxon>
        <taxon>Actinomycetota</taxon>
        <taxon>Actinomycetes</taxon>
        <taxon>Micrococcales</taxon>
        <taxon>Micrococcaceae</taxon>
        <taxon>Glutamicibacter</taxon>
    </lineage>
</organism>